<dbReference type="InterPro" id="IPR011050">
    <property type="entry name" value="Pectin_lyase_fold/virulence"/>
</dbReference>
<dbReference type="SMART" id="SM00912">
    <property type="entry name" value="Haemagg_act"/>
    <property type="match status" value="1"/>
</dbReference>
<feature type="compositionally biased region" description="Polar residues" evidence="1">
    <location>
        <begin position="1069"/>
        <end position="1101"/>
    </location>
</feature>
<dbReference type="eggNOG" id="COG4995">
    <property type="taxonomic scope" value="Bacteria"/>
</dbReference>
<evidence type="ECO:0000256" key="2">
    <source>
        <dbReference type="SAM" id="Phobius"/>
    </source>
</evidence>
<dbReference type="eggNOG" id="COG3210">
    <property type="taxonomic scope" value="Bacteria"/>
</dbReference>
<dbReference type="HOGENOM" id="CLU_001178_0_0_3"/>
<keyword evidence="2" id="KW-0812">Transmembrane</keyword>
<gene>
    <name evidence="4" type="ordered locus">Tery_0363</name>
</gene>
<reference evidence="4" key="1">
    <citation type="submission" date="2006-06" db="EMBL/GenBank/DDBJ databases">
        <title>Complete sequence of Trichodesmium erythraeum IMS101.</title>
        <authorList>
            <consortium name="US DOE Joint Genome Institute"/>
            <person name="Copeland A."/>
            <person name="Lucas S."/>
            <person name="Lapidus A."/>
            <person name="Barry K."/>
            <person name="Detter J.C."/>
            <person name="Glavina del Rio T."/>
            <person name="Hammon N."/>
            <person name="Israni S."/>
            <person name="Dalin E."/>
            <person name="Tice H."/>
            <person name="Pitluck S."/>
            <person name="Kiss H."/>
            <person name="Munk A.C."/>
            <person name="Brettin T."/>
            <person name="Bruce D."/>
            <person name="Han C."/>
            <person name="Tapia R."/>
            <person name="Gilna P."/>
            <person name="Schmutz J."/>
            <person name="Larimer F."/>
            <person name="Land M."/>
            <person name="Hauser L."/>
            <person name="Kyrpides N."/>
            <person name="Kim E."/>
            <person name="Richardson P."/>
        </authorList>
    </citation>
    <scope>NUCLEOTIDE SEQUENCE [LARGE SCALE GENOMIC DNA]</scope>
    <source>
        <strain evidence="4">IMS101</strain>
    </source>
</reference>
<feature type="domain" description="Filamentous haemagglutinin FhaB/tRNA nuclease CdiA-like TPS" evidence="3">
    <location>
        <begin position="68"/>
        <end position="186"/>
    </location>
</feature>
<dbReference type="Gene3D" id="2.160.20.10">
    <property type="entry name" value="Single-stranded right-handed beta-helix, Pectin lyase-like"/>
    <property type="match status" value="2"/>
</dbReference>
<dbReference type="PANTHER" id="PTHR10098:SF112">
    <property type="entry name" value="SLR0380 PROTEIN"/>
    <property type="match status" value="1"/>
</dbReference>
<dbReference type="KEGG" id="ter:Tery_0363"/>
<dbReference type="eggNOG" id="COG4372">
    <property type="taxonomic scope" value="Bacteria"/>
</dbReference>
<dbReference type="OrthoDB" id="433405at2"/>
<keyword evidence="2" id="KW-0472">Membrane</keyword>
<dbReference type="InterPro" id="IPR012334">
    <property type="entry name" value="Pectin_lyas_fold"/>
</dbReference>
<organism evidence="4">
    <name type="scientific">Trichodesmium erythraeum (strain IMS101)</name>
    <dbReference type="NCBI Taxonomy" id="203124"/>
    <lineage>
        <taxon>Bacteria</taxon>
        <taxon>Bacillati</taxon>
        <taxon>Cyanobacteriota</taxon>
        <taxon>Cyanophyceae</taxon>
        <taxon>Oscillatoriophycideae</taxon>
        <taxon>Oscillatoriales</taxon>
        <taxon>Microcoleaceae</taxon>
        <taxon>Trichodesmium</taxon>
    </lineage>
</organism>
<dbReference type="InterPro" id="IPR024983">
    <property type="entry name" value="CHAT_dom"/>
</dbReference>
<dbReference type="NCBIfam" id="TIGR01901">
    <property type="entry name" value="adhes_NPXG"/>
    <property type="match status" value="1"/>
</dbReference>
<dbReference type="Pfam" id="PF12770">
    <property type="entry name" value="CHAT"/>
    <property type="match status" value="1"/>
</dbReference>
<dbReference type="SUPFAM" id="SSF51126">
    <property type="entry name" value="Pectin lyase-like"/>
    <property type="match status" value="1"/>
</dbReference>
<proteinExistence type="predicted"/>
<feature type="region of interest" description="Disordered" evidence="1">
    <location>
        <begin position="1050"/>
        <end position="1234"/>
    </location>
</feature>
<evidence type="ECO:0000256" key="1">
    <source>
        <dbReference type="SAM" id="MobiDB-lite"/>
    </source>
</evidence>
<dbReference type="PANTHER" id="PTHR10098">
    <property type="entry name" value="RAPSYN-RELATED"/>
    <property type="match status" value="1"/>
</dbReference>
<feature type="transmembrane region" description="Helical" evidence="2">
    <location>
        <begin position="12"/>
        <end position="32"/>
    </location>
</feature>
<dbReference type="STRING" id="203124.Tery_0363"/>
<accession>Q119J2</accession>
<dbReference type="InterPro" id="IPR008638">
    <property type="entry name" value="FhaB/CdiA-like_TPS"/>
</dbReference>
<sequence length="1772" mass="190381">MNYAPFDKIYKILIAIPLTGLWVFDIATLLPFKNSKNNAKLGIISRELFSPKTTLAQPSTEPIVPEANSTNTVVTPVTPSNNSSQTRFDITGGKYSEDNANLFHSLTKFNLGEKQIVNFISNPNIRNILTRVTGGNISIINGLIQVTGGNSNLFIMNPAGIIFGPNSRLDVPGSFVVTTGLSIGFDDGLFNSTGENNYDILTGNPSIFSFPINNSGVIINEGEFTVKAGESVVLLGGTIINTGKISAPGGEITISAVPGKNLVRISQEGRLLSLEIPTESEENSSTNSAQELKTFNYLSIPELLTGKSEAIETATGVIVNDDNQIVLVGSNQVIPTDLGTTIVSGFLDVSSAEKLEFANTGRINIFGEKVGLFDAKLNAGGIYGSGSIQIGGDFSGVVNIPNATRTYVDEKTKIFTTSSLGEAGNVIISSAEETIFLGKIEAISDATEESIAEEKNSSKNIVEVSSQGTLIFDGTINLGSPNTLGNLSLKSENINIVDGNIALEDNPLTGEAETESQIAKSSIETISNTNIRIEASDNITINNLSEAELNFSNVRGKISFIADSDKNNFGSFRIDSENTINTQGAEISISGKTINTDNINTKGGKISLSSSQGFVMTNNLSTSNSNTTVKTNGGDIDINAQGNITTGEINSSGESSGGNININSQTGSIKITRVNIDTTSSNGRGGNVRMNAATNIDIENINAEGKQSGGNIELRSEDTLNLRVISTLSDSRETGNISIIGNEINLLGGENSISSNGKLNLHSASENHNITLGGFQNTAALNLKTSDLATFANGFTSITIGKSENSGTITIYSPEKSNNNGVIFRDPVTLQGEKVTGQGKITGIDDAKITINAKGDILTGNISVPGDISLRSTQGNIKTGNMAVNISENSIGNIDIVTGGAIETGKLTTTGTTAGGNINLQAGAHLTTGIINSSATPGNAGKIQLSAENDIEIISIQAEGGNIGGNVEISTRDALRIAGTFLNQNQELVSISTAGELAGGNINISTGKTPFTVGDITTNGSVGAITDGNLIISPDRSLPNKFNLIDIQKRENSQLQDNNSSETQKETELQTQKSPLQPDSTADSSSNKDNQASVVTQTKSSNSKEENQTSVVTQQELVEPSDNIKIDQVEKTQSSIEENNKPSLNTNQEVQTVSQEPVSIEENNQPSLSTNQKVQTVEKNNQPSLNTNQEVQTVSQEPVSIEKNNQPSLNTNQEVQTVSQKPEASSQRLDSSEVTPSVIENVDNIKLSRSLEEQTSPPPVLVVENQNTTTIELEKTDNFPPVPEFLENQEAKIIVEDIEYSETPAASNKILEDTTSSLNSAVSNQTVAIENPAQGNFSQKPTPTIVVEENITTTASEISPKNNFHQISLTDTISQIELTRRREFTNYLGKNISKRTATATNIRNTLSSVAKIDIRPAMIYVSPQPNYLELQLFLPNGKPVVKSIKKNRDEVIEVAKKFTNQIRTPRQLDSHSYLSNAKKLYKWLIAPISQELVAYNINMIVFSMDSGLRTIPIAALHDGQQFLVEKYSLGLIPSFTLTDTRYLGLDGSQVLAMGASKFSPNTNETPLPGVLVELKAIVNNLWPGKYFLNQEFTLDNLKYERRKEKFKIIHLATHVEFHPGGADNSYIQFWDTKLPLNELRQLRLHRPQIELLVLSACTTAVGDEDVELGFAGLAVQAGVKSALASLWYVSDAGTLALMTEFYQHLSKRPIKAEALRKAQLAMLRGDLHLQDGHILRNGNQGLPLPPELAIGGRRDLSHPYYWASFTMIGSPW</sequence>
<feature type="compositionally biased region" description="Polar residues" evidence="1">
    <location>
        <begin position="1053"/>
        <end position="1062"/>
    </location>
</feature>
<evidence type="ECO:0000313" key="4">
    <source>
        <dbReference type="EMBL" id="ABG49832.1"/>
    </source>
</evidence>
<dbReference type="Pfam" id="PF05860">
    <property type="entry name" value="TPS"/>
    <property type="match status" value="1"/>
</dbReference>
<protein>
    <submittedName>
        <fullName evidence="4">Filamentous haemagglutinin family outer membrane protein</fullName>
    </submittedName>
</protein>
<keyword evidence="2" id="KW-1133">Transmembrane helix</keyword>
<evidence type="ECO:0000259" key="3">
    <source>
        <dbReference type="SMART" id="SM00912"/>
    </source>
</evidence>
<feature type="compositionally biased region" description="Polar residues" evidence="1">
    <location>
        <begin position="1131"/>
        <end position="1234"/>
    </location>
</feature>
<name>Q119J2_TRIEI</name>
<dbReference type="RefSeq" id="WP_011610228.1">
    <property type="nucleotide sequence ID" value="NC_008312.1"/>
</dbReference>
<dbReference type="EMBL" id="CP000393">
    <property type="protein sequence ID" value="ABG49832.1"/>
    <property type="molecule type" value="Genomic_DNA"/>
</dbReference>